<organism evidence="1 2">
    <name type="scientific">Gymnopilus dilepis</name>
    <dbReference type="NCBI Taxonomy" id="231916"/>
    <lineage>
        <taxon>Eukaryota</taxon>
        <taxon>Fungi</taxon>
        <taxon>Dikarya</taxon>
        <taxon>Basidiomycota</taxon>
        <taxon>Agaricomycotina</taxon>
        <taxon>Agaricomycetes</taxon>
        <taxon>Agaricomycetidae</taxon>
        <taxon>Agaricales</taxon>
        <taxon>Agaricineae</taxon>
        <taxon>Hymenogastraceae</taxon>
        <taxon>Gymnopilus</taxon>
    </lineage>
</organism>
<evidence type="ECO:0000313" key="2">
    <source>
        <dbReference type="Proteomes" id="UP000284706"/>
    </source>
</evidence>
<name>A0A409VTD2_9AGAR</name>
<sequence length="164" mass="18159">MSELEGVKAPGAARPHVYAASISSPNHAVPPSGIFDLHLLFVHGFFQLFVRFATAVSENGDDRRNHPRAFAYSRHMSPSSSLLQEGSRITLLKRFVRGSFYFVDWHVYTNAEPLILYSVEVLGRKSRVMHTVSFAVLKDILNHAPLLFLSLCSQASNGGTSGTR</sequence>
<comment type="caution">
    <text evidence="1">The sequence shown here is derived from an EMBL/GenBank/DDBJ whole genome shotgun (WGS) entry which is preliminary data.</text>
</comment>
<evidence type="ECO:0000313" key="1">
    <source>
        <dbReference type="EMBL" id="PPQ69534.1"/>
    </source>
</evidence>
<dbReference type="InParanoid" id="A0A409VTD2"/>
<dbReference type="AlphaFoldDB" id="A0A409VTD2"/>
<reference evidence="1 2" key="1">
    <citation type="journal article" date="2018" name="Evol. Lett.">
        <title>Horizontal gene cluster transfer increased hallucinogenic mushroom diversity.</title>
        <authorList>
            <person name="Reynolds H.T."/>
            <person name="Vijayakumar V."/>
            <person name="Gluck-Thaler E."/>
            <person name="Korotkin H.B."/>
            <person name="Matheny P.B."/>
            <person name="Slot J.C."/>
        </authorList>
    </citation>
    <scope>NUCLEOTIDE SEQUENCE [LARGE SCALE GENOMIC DNA]</scope>
    <source>
        <strain evidence="1 2">SRW20</strain>
    </source>
</reference>
<dbReference type="Proteomes" id="UP000284706">
    <property type="component" value="Unassembled WGS sequence"/>
</dbReference>
<proteinExistence type="predicted"/>
<gene>
    <name evidence="1" type="ORF">CVT26_001793</name>
</gene>
<dbReference type="EMBL" id="NHYE01005570">
    <property type="protein sequence ID" value="PPQ69534.1"/>
    <property type="molecule type" value="Genomic_DNA"/>
</dbReference>
<keyword evidence="2" id="KW-1185">Reference proteome</keyword>
<accession>A0A409VTD2</accession>
<protein>
    <submittedName>
        <fullName evidence="1">Uncharacterized protein</fullName>
    </submittedName>
</protein>